<sequence>MECSAADVAAVRRVTKTLPLWDGHVHDADKDIHVSRLEVVSANKILVAECHGLKVLVKFPMQNLFSMVFDLSEQKMVNDMVSQYRGDRGLNPKVLHVGTDCRVDEFVPCRTLQQSDYADMATMEKLAVQLATLHNDCALKEAYIAIKGGEVHTIAVRLRGMQETFQKNFPRRKANVATQVPKAHWPLARRVNDAMEILADACFFDDLLAKCFVVPDPAALVFSHNDLSANNVLKRTDMDGAVQIIDFDGSNLSYRGADIGYMIKNMEMHGMAWDPSSLAHFVDCYLAQCAADGIVVVDKAALMDEIARGKVLALVFLMTMFGASDNWDVFHLTGFGFLDTFPGFMETIVAFASTAAGETPA</sequence>
<evidence type="ECO:0000313" key="2">
    <source>
        <dbReference type="EMBL" id="KAF0719792.1"/>
    </source>
</evidence>
<dbReference type="GO" id="GO:0004103">
    <property type="term" value="F:choline kinase activity"/>
    <property type="evidence" value="ECO:0007669"/>
    <property type="project" value="TreeGrafter"/>
</dbReference>
<evidence type="ECO:0000313" key="3">
    <source>
        <dbReference type="EMBL" id="VFT78015.1"/>
    </source>
</evidence>
<dbReference type="GO" id="GO:0006646">
    <property type="term" value="P:phosphatidylethanolamine biosynthetic process"/>
    <property type="evidence" value="ECO:0007669"/>
    <property type="project" value="TreeGrafter"/>
</dbReference>
<dbReference type="AlphaFoldDB" id="A0A485K3U0"/>
<evidence type="ECO:0000256" key="1">
    <source>
        <dbReference type="ARBA" id="ARBA00038211"/>
    </source>
</evidence>
<evidence type="ECO:0000313" key="4">
    <source>
        <dbReference type="Proteomes" id="UP000332933"/>
    </source>
</evidence>
<dbReference type="Pfam" id="PF01633">
    <property type="entry name" value="Choline_kinase"/>
    <property type="match status" value="1"/>
</dbReference>
<dbReference type="PANTHER" id="PTHR22603">
    <property type="entry name" value="CHOLINE/ETHANOALAMINE KINASE"/>
    <property type="match status" value="1"/>
</dbReference>
<protein>
    <submittedName>
        <fullName evidence="3">Aste57867_791 protein</fullName>
    </submittedName>
</protein>
<dbReference type="GO" id="GO:0004305">
    <property type="term" value="F:ethanolamine kinase activity"/>
    <property type="evidence" value="ECO:0007669"/>
    <property type="project" value="TreeGrafter"/>
</dbReference>
<comment type="similarity">
    <text evidence="1">Belongs to the choline/ethanolamine kinase family.</text>
</comment>
<organism evidence="3 4">
    <name type="scientific">Aphanomyces stellatus</name>
    <dbReference type="NCBI Taxonomy" id="120398"/>
    <lineage>
        <taxon>Eukaryota</taxon>
        <taxon>Sar</taxon>
        <taxon>Stramenopiles</taxon>
        <taxon>Oomycota</taxon>
        <taxon>Saprolegniomycetes</taxon>
        <taxon>Saprolegniales</taxon>
        <taxon>Verrucalvaceae</taxon>
        <taxon>Aphanomyces</taxon>
    </lineage>
</organism>
<dbReference type="SUPFAM" id="SSF56112">
    <property type="entry name" value="Protein kinase-like (PK-like)"/>
    <property type="match status" value="1"/>
</dbReference>
<dbReference type="Proteomes" id="UP000332933">
    <property type="component" value="Unassembled WGS sequence"/>
</dbReference>
<dbReference type="EMBL" id="VJMH01000048">
    <property type="protein sequence ID" value="KAF0719792.1"/>
    <property type="molecule type" value="Genomic_DNA"/>
</dbReference>
<dbReference type="InterPro" id="IPR011009">
    <property type="entry name" value="Kinase-like_dom_sf"/>
</dbReference>
<keyword evidence="4" id="KW-1185">Reference proteome</keyword>
<dbReference type="OrthoDB" id="62192at2759"/>
<dbReference type="GO" id="GO:0005737">
    <property type="term" value="C:cytoplasm"/>
    <property type="evidence" value="ECO:0007669"/>
    <property type="project" value="TreeGrafter"/>
</dbReference>
<dbReference type="PANTHER" id="PTHR22603:SF93">
    <property type="entry name" value="RE24176P"/>
    <property type="match status" value="1"/>
</dbReference>
<reference evidence="2" key="2">
    <citation type="submission" date="2019-06" db="EMBL/GenBank/DDBJ databases">
        <title>Genomics analysis of Aphanomyces spp. identifies a new class of oomycete effector associated with host adaptation.</title>
        <authorList>
            <person name="Gaulin E."/>
        </authorList>
    </citation>
    <scope>NUCLEOTIDE SEQUENCE</scope>
    <source>
        <strain evidence="2">CBS 578.67</strain>
    </source>
</reference>
<dbReference type="Gene3D" id="3.90.1200.10">
    <property type="match status" value="1"/>
</dbReference>
<accession>A0A485K3U0</accession>
<reference evidence="3 4" key="1">
    <citation type="submission" date="2019-03" db="EMBL/GenBank/DDBJ databases">
        <authorList>
            <person name="Gaulin E."/>
            <person name="Dumas B."/>
        </authorList>
    </citation>
    <scope>NUCLEOTIDE SEQUENCE [LARGE SCALE GENOMIC DNA]</scope>
    <source>
        <strain evidence="3">CBS 568.67</strain>
    </source>
</reference>
<gene>
    <name evidence="3" type="primary">Aste57867_791</name>
    <name evidence="2" type="ORF">As57867_000790</name>
    <name evidence="3" type="ORF">ASTE57867_791</name>
</gene>
<proteinExistence type="inferred from homology"/>
<name>A0A485K3U0_9STRA</name>
<dbReference type="EMBL" id="CAADRA010000048">
    <property type="protein sequence ID" value="VFT78015.1"/>
    <property type="molecule type" value="Genomic_DNA"/>
</dbReference>